<dbReference type="InterPro" id="IPR051159">
    <property type="entry name" value="Hexapeptide_acetyltransf"/>
</dbReference>
<name>A0A9X2TJB9_9BACT</name>
<dbReference type="AlphaFoldDB" id="A0A9X2TJB9"/>
<gene>
    <name evidence="1" type="ORF">GGP61_003789</name>
</gene>
<reference evidence="1" key="1">
    <citation type="submission" date="2022-08" db="EMBL/GenBank/DDBJ databases">
        <title>Genomic Encyclopedia of Type Strains, Phase V (KMG-V): Genome sequencing to study the core and pangenomes of soil and plant-associated prokaryotes.</title>
        <authorList>
            <person name="Whitman W."/>
        </authorList>
    </citation>
    <scope>NUCLEOTIDE SEQUENCE</scope>
    <source>
        <strain evidence="1">SP3049</strain>
    </source>
</reference>
<organism evidence="1 2">
    <name type="scientific">Salinibacter ruber</name>
    <dbReference type="NCBI Taxonomy" id="146919"/>
    <lineage>
        <taxon>Bacteria</taxon>
        <taxon>Pseudomonadati</taxon>
        <taxon>Rhodothermota</taxon>
        <taxon>Rhodothermia</taxon>
        <taxon>Rhodothermales</taxon>
        <taxon>Salinibacteraceae</taxon>
        <taxon>Salinibacter</taxon>
    </lineage>
</organism>
<evidence type="ECO:0000313" key="1">
    <source>
        <dbReference type="EMBL" id="MCS3712151.1"/>
    </source>
</evidence>
<comment type="caution">
    <text evidence="1">The sequence shown here is derived from an EMBL/GenBank/DDBJ whole genome shotgun (WGS) entry which is preliminary data.</text>
</comment>
<dbReference type="SUPFAM" id="SSF51161">
    <property type="entry name" value="Trimeric LpxA-like enzymes"/>
    <property type="match status" value="1"/>
</dbReference>
<evidence type="ECO:0000313" key="2">
    <source>
        <dbReference type="Proteomes" id="UP001155057"/>
    </source>
</evidence>
<dbReference type="RefSeq" id="WP_259124808.1">
    <property type="nucleotide sequence ID" value="NZ_JANUAE010000029.1"/>
</dbReference>
<sequence length="83" mass="8422">MFDFGFRPLLPEGHAENINAGAAAPIVIEDDVFVGMDALVMKGVPICGGPIGGGAMVGAGSVRTQDVPRAIGAGNPAMVMREL</sequence>
<protein>
    <submittedName>
        <fullName evidence="1">Acetyltransferase-like isoleucine patch superfamily enzyme</fullName>
    </submittedName>
</protein>
<dbReference type="Proteomes" id="UP001155057">
    <property type="component" value="Unassembled WGS sequence"/>
</dbReference>
<accession>A0A9X2TJB9</accession>
<proteinExistence type="predicted"/>
<dbReference type="InterPro" id="IPR011004">
    <property type="entry name" value="Trimer_LpxA-like_sf"/>
</dbReference>
<dbReference type="Gene3D" id="2.160.10.10">
    <property type="entry name" value="Hexapeptide repeat proteins"/>
    <property type="match status" value="1"/>
</dbReference>
<dbReference type="PANTHER" id="PTHR23416">
    <property type="entry name" value="SIALIC ACID SYNTHASE-RELATED"/>
    <property type="match status" value="1"/>
</dbReference>
<dbReference type="EMBL" id="JANUAE010000029">
    <property type="protein sequence ID" value="MCS3712151.1"/>
    <property type="molecule type" value="Genomic_DNA"/>
</dbReference>